<evidence type="ECO:0008006" key="2">
    <source>
        <dbReference type="Google" id="ProtNLM"/>
    </source>
</evidence>
<comment type="caution">
    <text evidence="1">The sequence shown here is derived from an EMBL/GenBank/DDBJ whole genome shotgun (WGS) entry which is preliminary data.</text>
</comment>
<proteinExistence type="predicted"/>
<name>A0A0F9FES1_9ZZZZ</name>
<reference evidence="1" key="1">
    <citation type="journal article" date="2015" name="Nature">
        <title>Complex archaea that bridge the gap between prokaryotes and eukaryotes.</title>
        <authorList>
            <person name="Spang A."/>
            <person name="Saw J.H."/>
            <person name="Jorgensen S.L."/>
            <person name="Zaremba-Niedzwiedzka K."/>
            <person name="Martijn J."/>
            <person name="Lind A.E."/>
            <person name="van Eijk R."/>
            <person name="Schleper C."/>
            <person name="Guy L."/>
            <person name="Ettema T.J."/>
        </authorList>
    </citation>
    <scope>NUCLEOTIDE SEQUENCE</scope>
</reference>
<dbReference type="EMBL" id="LAZR01030729">
    <property type="protein sequence ID" value="KKL55750.1"/>
    <property type="molecule type" value="Genomic_DNA"/>
</dbReference>
<protein>
    <recommendedName>
        <fullName evidence="2">Transcription factor zinc-finger domain-containing protein</fullName>
    </recommendedName>
</protein>
<gene>
    <name evidence="1" type="ORF">LCGC14_2252270</name>
</gene>
<accession>A0A0F9FES1</accession>
<organism evidence="1">
    <name type="scientific">marine sediment metagenome</name>
    <dbReference type="NCBI Taxonomy" id="412755"/>
    <lineage>
        <taxon>unclassified sequences</taxon>
        <taxon>metagenomes</taxon>
        <taxon>ecological metagenomes</taxon>
    </lineage>
</organism>
<evidence type="ECO:0000313" key="1">
    <source>
        <dbReference type="EMBL" id="KKL55750.1"/>
    </source>
</evidence>
<sequence>MKPLLCKLSIHTPFTQFIELFGKGLIYFDCDRCDYLWF</sequence>
<dbReference type="AlphaFoldDB" id="A0A0F9FES1"/>